<keyword evidence="11" id="KW-1185">Reference proteome</keyword>
<evidence type="ECO:0000256" key="3">
    <source>
        <dbReference type="ARBA" id="ARBA00022679"/>
    </source>
</evidence>
<feature type="region of interest" description="Disordered" evidence="8">
    <location>
        <begin position="278"/>
        <end position="327"/>
    </location>
</feature>
<gene>
    <name evidence="10" type="ORF">I7412_32965</name>
</gene>
<evidence type="ECO:0000313" key="10">
    <source>
        <dbReference type="EMBL" id="MBL7631888.1"/>
    </source>
</evidence>
<dbReference type="RefSeq" id="WP_203000362.1">
    <property type="nucleotide sequence ID" value="NZ_JADWYU010000187.1"/>
</dbReference>
<evidence type="ECO:0000256" key="1">
    <source>
        <dbReference type="ARBA" id="ARBA00010886"/>
    </source>
</evidence>
<reference evidence="10" key="1">
    <citation type="submission" date="2020-12" db="EMBL/GenBank/DDBJ databases">
        <title>Genomic characterization of non-nitrogen-fixing Frankia strains.</title>
        <authorList>
            <person name="Carlos-Shanley C."/>
            <person name="Guerra T."/>
            <person name="Hahn D."/>
        </authorList>
    </citation>
    <scope>NUCLEOTIDE SEQUENCE</scope>
    <source>
        <strain evidence="10">CN6</strain>
    </source>
</reference>
<dbReference type="SMART" id="SM00220">
    <property type="entry name" value="S_TKc"/>
    <property type="match status" value="1"/>
</dbReference>
<keyword evidence="10" id="KW-0723">Serine/threonine-protein kinase</keyword>
<evidence type="ECO:0000256" key="5">
    <source>
        <dbReference type="ARBA" id="ARBA00022777"/>
    </source>
</evidence>
<proteinExistence type="inferred from homology"/>
<dbReference type="InterPro" id="IPR017441">
    <property type="entry name" value="Protein_kinase_ATP_BS"/>
</dbReference>
<dbReference type="Gene3D" id="3.30.200.20">
    <property type="entry name" value="Phosphorylase Kinase, domain 1"/>
    <property type="match status" value="1"/>
</dbReference>
<dbReference type="EMBL" id="JAEACQ010000288">
    <property type="protein sequence ID" value="MBL7631888.1"/>
    <property type="molecule type" value="Genomic_DNA"/>
</dbReference>
<comment type="caution">
    <text evidence="10">The sequence shown here is derived from an EMBL/GenBank/DDBJ whole genome shotgun (WGS) entry which is preliminary data.</text>
</comment>
<dbReference type="GO" id="GO:0004674">
    <property type="term" value="F:protein serine/threonine kinase activity"/>
    <property type="evidence" value="ECO:0007669"/>
    <property type="project" value="UniProtKB-KW"/>
</dbReference>
<dbReference type="AlphaFoldDB" id="A0A937US89"/>
<dbReference type="PANTHER" id="PTHR43671">
    <property type="entry name" value="SERINE/THREONINE-PROTEIN KINASE NEK"/>
    <property type="match status" value="1"/>
</dbReference>
<dbReference type="Proteomes" id="UP000604475">
    <property type="component" value="Unassembled WGS sequence"/>
</dbReference>
<dbReference type="SUPFAM" id="SSF56112">
    <property type="entry name" value="Protein kinase-like (PK-like)"/>
    <property type="match status" value="1"/>
</dbReference>
<feature type="compositionally biased region" description="Low complexity" evidence="8">
    <location>
        <begin position="291"/>
        <end position="304"/>
    </location>
</feature>
<evidence type="ECO:0000256" key="4">
    <source>
        <dbReference type="ARBA" id="ARBA00022741"/>
    </source>
</evidence>
<keyword evidence="3" id="KW-0808">Transferase</keyword>
<keyword evidence="5 10" id="KW-0418">Kinase</keyword>
<evidence type="ECO:0000256" key="7">
    <source>
        <dbReference type="PROSITE-ProRule" id="PRU10141"/>
    </source>
</evidence>
<dbReference type="EC" id="2.7.11.1" evidence="2"/>
<keyword evidence="6 7" id="KW-0067">ATP-binding</keyword>
<dbReference type="InterPro" id="IPR011009">
    <property type="entry name" value="Kinase-like_dom_sf"/>
</dbReference>
<protein>
    <recommendedName>
        <fullName evidence="2">non-specific serine/threonine protein kinase</fullName>
        <ecNumber evidence="2">2.7.11.1</ecNumber>
    </recommendedName>
</protein>
<dbReference type="PROSITE" id="PS50011">
    <property type="entry name" value="PROTEIN_KINASE_DOM"/>
    <property type="match status" value="1"/>
</dbReference>
<sequence length="327" mass="34394">MEPLLPSDPESVGPYLLVARLGGGGTGQVYLARSAGGERVALRVIKRALLVDDARWRLADEVQTLFRVVGPRAVRLDNADLHDDPPWLAVEYVPGRSLGEHVLRDGPLDAKLTAALGVMLADALDEIHGAGTLHRDLKPRNVILGPDGPKVVDAGLAVLWEPSGPAYLAPEQVAGRDVTSAADVYALGATLVYAASAHILYPDRAASSLLAAIVDPYKPPNLSGVPEELVSALAAMINADPAARPSVDDLRRRLVRLAGGPEALDDLGRRLVESTYAEPEGAYAESDGPWAEAGESAEAGAAERASFDPERTAPIGPPVDPPSHAIR</sequence>
<dbReference type="InterPro" id="IPR050660">
    <property type="entry name" value="NEK_Ser/Thr_kinase"/>
</dbReference>
<dbReference type="PROSITE" id="PS00107">
    <property type="entry name" value="PROTEIN_KINASE_ATP"/>
    <property type="match status" value="1"/>
</dbReference>
<keyword evidence="4 7" id="KW-0547">Nucleotide-binding</keyword>
<dbReference type="Gene3D" id="1.10.510.10">
    <property type="entry name" value="Transferase(Phosphotransferase) domain 1"/>
    <property type="match status" value="1"/>
</dbReference>
<evidence type="ECO:0000256" key="8">
    <source>
        <dbReference type="SAM" id="MobiDB-lite"/>
    </source>
</evidence>
<dbReference type="InterPro" id="IPR000719">
    <property type="entry name" value="Prot_kinase_dom"/>
</dbReference>
<name>A0A937US89_9ACTN</name>
<accession>A0A937US89</accession>
<feature type="binding site" evidence="7">
    <location>
        <position position="46"/>
    </location>
    <ligand>
        <name>ATP</name>
        <dbReference type="ChEBI" id="CHEBI:30616"/>
    </ligand>
</feature>
<dbReference type="Pfam" id="PF00069">
    <property type="entry name" value="Pkinase"/>
    <property type="match status" value="1"/>
</dbReference>
<evidence type="ECO:0000313" key="11">
    <source>
        <dbReference type="Proteomes" id="UP000604475"/>
    </source>
</evidence>
<evidence type="ECO:0000256" key="6">
    <source>
        <dbReference type="ARBA" id="ARBA00022840"/>
    </source>
</evidence>
<organism evidence="10 11">
    <name type="scientific">Frankia nepalensis</name>
    <dbReference type="NCBI Taxonomy" id="1836974"/>
    <lineage>
        <taxon>Bacteria</taxon>
        <taxon>Bacillati</taxon>
        <taxon>Actinomycetota</taxon>
        <taxon>Actinomycetes</taxon>
        <taxon>Frankiales</taxon>
        <taxon>Frankiaceae</taxon>
        <taxon>Frankia</taxon>
    </lineage>
</organism>
<dbReference type="GO" id="GO:0005524">
    <property type="term" value="F:ATP binding"/>
    <property type="evidence" value="ECO:0007669"/>
    <property type="project" value="UniProtKB-UniRule"/>
</dbReference>
<comment type="similarity">
    <text evidence="1">Belongs to the protein kinase superfamily. NEK Ser/Thr protein kinase family. NIMA subfamily.</text>
</comment>
<evidence type="ECO:0000259" key="9">
    <source>
        <dbReference type="PROSITE" id="PS50011"/>
    </source>
</evidence>
<feature type="domain" description="Protein kinase" evidence="9">
    <location>
        <begin position="15"/>
        <end position="257"/>
    </location>
</feature>
<evidence type="ECO:0000256" key="2">
    <source>
        <dbReference type="ARBA" id="ARBA00012513"/>
    </source>
</evidence>
<dbReference type="CDD" id="cd14014">
    <property type="entry name" value="STKc_PknB_like"/>
    <property type="match status" value="1"/>
</dbReference>
<dbReference type="PANTHER" id="PTHR43671:SF13">
    <property type="entry name" value="SERINE_THREONINE-PROTEIN KINASE NEK2"/>
    <property type="match status" value="1"/>
</dbReference>